<dbReference type="Gene3D" id="6.10.10.10">
    <property type="entry name" value="Flagellar export chaperone, C-terminal domain"/>
    <property type="match status" value="1"/>
</dbReference>
<evidence type="ECO:0000313" key="7">
    <source>
        <dbReference type="EMBL" id="MEN7431939.1"/>
    </source>
</evidence>
<comment type="caution">
    <text evidence="7">The sequence shown here is derived from an EMBL/GenBank/DDBJ whole genome shotgun (WGS) entry which is preliminary data.</text>
</comment>
<keyword evidence="7" id="KW-0969">Cilium</keyword>
<reference evidence="7 8" key="1">
    <citation type="submission" date="2023-12" db="EMBL/GenBank/DDBJ databases">
        <title>Chromobacterium sp. strain TRC.1.1.SA producing antimicrobial pigment.</title>
        <authorList>
            <person name="Verma N."/>
            <person name="Choksket S."/>
            <person name="Pinnaka A.K."/>
            <person name="Korpole S."/>
        </authorList>
    </citation>
    <scope>NUCLEOTIDE SEQUENCE [LARGE SCALE GENOMIC DNA]</scope>
    <source>
        <strain evidence="7 8">TRC1.1.SA</strain>
    </source>
</reference>
<dbReference type="InterPro" id="IPR001492">
    <property type="entry name" value="Flagellin"/>
</dbReference>
<feature type="coiled-coil region" evidence="4">
    <location>
        <begin position="74"/>
        <end position="128"/>
    </location>
</feature>
<comment type="subcellular location">
    <subcellularLocation>
        <location evidence="3">Secreted</location>
    </subcellularLocation>
    <subcellularLocation>
        <location evidence="3">Bacterial flagellum</location>
    </subcellularLocation>
</comment>
<dbReference type="PRINTS" id="PR00207">
    <property type="entry name" value="FLAGELLIN"/>
</dbReference>
<keyword evidence="7" id="KW-0282">Flagellum</keyword>
<evidence type="ECO:0000256" key="2">
    <source>
        <dbReference type="ARBA" id="ARBA00023143"/>
    </source>
</evidence>
<sequence>MLSLHTNIAALNTKSNMNSTQGALSTSMTRLGTGLRINSAMDDAAGLQIATRLDAQSRGMNVAMKNAQNGISMLQTAEGALNEVTNILQRMKDLGTEGATATATADDKKAMQAEYDALGKELTNIMKNTSFGGEKLLQGGKLTQELNFQIGAASTESMTLNLKDNMTGLDTALKSVSSKYEVASATPKTALEQANDAKAVAQKKYDAAKAAAATAGGNVDTDAVTAAKTAAANNDLTAIGNMPVTNDTQKQAQAEAYAKYYDGYVASASANADVKKAVDAVTAGADAGTEVGDKATIDTISKALDAVGTVRSALGANANRLDHVINNLSNVNNNTLAAKGRIMDTDYANESSTMTAKQMLMQASTSMLKQSGSMSSLAMSLLQ</sequence>
<dbReference type="Gene3D" id="3.30.70.2120">
    <property type="match status" value="1"/>
</dbReference>
<evidence type="ECO:0000259" key="5">
    <source>
        <dbReference type="Pfam" id="PF00669"/>
    </source>
</evidence>
<dbReference type="Proteomes" id="UP001405405">
    <property type="component" value="Unassembled WGS sequence"/>
</dbReference>
<evidence type="ECO:0000256" key="1">
    <source>
        <dbReference type="ARBA" id="ARBA00005709"/>
    </source>
</evidence>
<protein>
    <recommendedName>
        <fullName evidence="3">Flagellin</fullName>
    </recommendedName>
</protein>
<dbReference type="Pfam" id="PF00700">
    <property type="entry name" value="Flagellin_C"/>
    <property type="match status" value="1"/>
</dbReference>
<dbReference type="InterPro" id="IPR001029">
    <property type="entry name" value="Flagellin_N"/>
</dbReference>
<dbReference type="PANTHER" id="PTHR42792">
    <property type="entry name" value="FLAGELLIN"/>
    <property type="match status" value="1"/>
</dbReference>
<feature type="domain" description="Flagellin N-terminal" evidence="5">
    <location>
        <begin position="6"/>
        <end position="139"/>
    </location>
</feature>
<gene>
    <name evidence="7" type="ORF">VA599_14385</name>
</gene>
<organism evidence="7 8">
    <name type="scientific">Chromobacterium indicum</name>
    <dbReference type="NCBI Taxonomy" id="3110228"/>
    <lineage>
        <taxon>Bacteria</taxon>
        <taxon>Pseudomonadati</taxon>
        <taxon>Pseudomonadota</taxon>
        <taxon>Betaproteobacteria</taxon>
        <taxon>Neisseriales</taxon>
        <taxon>Chromobacteriaceae</taxon>
        <taxon>Chromobacterium</taxon>
    </lineage>
</organism>
<keyword evidence="3" id="KW-0964">Secreted</keyword>
<evidence type="ECO:0000256" key="3">
    <source>
        <dbReference type="RuleBase" id="RU362073"/>
    </source>
</evidence>
<dbReference type="PANTHER" id="PTHR42792:SF2">
    <property type="entry name" value="FLAGELLIN"/>
    <property type="match status" value="1"/>
</dbReference>
<feature type="domain" description="Flagellin C-terminal" evidence="6">
    <location>
        <begin position="297"/>
        <end position="375"/>
    </location>
</feature>
<keyword evidence="4" id="KW-0175">Coiled coil</keyword>
<keyword evidence="8" id="KW-1185">Reference proteome</keyword>
<proteinExistence type="inferred from homology"/>
<comment type="similarity">
    <text evidence="1 3">Belongs to the bacterial flagellin family.</text>
</comment>
<comment type="function">
    <text evidence="3">Flagellin is the subunit protein which polymerizes to form the filaments of bacterial flagella.</text>
</comment>
<evidence type="ECO:0000313" key="8">
    <source>
        <dbReference type="Proteomes" id="UP001405405"/>
    </source>
</evidence>
<dbReference type="InterPro" id="IPR042187">
    <property type="entry name" value="Flagellin_C_sub2"/>
</dbReference>
<dbReference type="Pfam" id="PF00669">
    <property type="entry name" value="Flagellin_N"/>
    <property type="match status" value="1"/>
</dbReference>
<dbReference type="SUPFAM" id="SSF64518">
    <property type="entry name" value="Phase 1 flagellin"/>
    <property type="match status" value="1"/>
</dbReference>
<dbReference type="RefSeq" id="WP_346789178.1">
    <property type="nucleotide sequence ID" value="NZ_JAYFSJ010000009.1"/>
</dbReference>
<keyword evidence="2 3" id="KW-0975">Bacterial flagellum</keyword>
<dbReference type="Gene3D" id="1.20.1330.10">
    <property type="entry name" value="f41 fragment of flagellin, N-terminal domain"/>
    <property type="match status" value="1"/>
</dbReference>
<dbReference type="InterPro" id="IPR046358">
    <property type="entry name" value="Flagellin_C"/>
</dbReference>
<keyword evidence="7" id="KW-0966">Cell projection</keyword>
<evidence type="ECO:0000259" key="6">
    <source>
        <dbReference type="Pfam" id="PF00700"/>
    </source>
</evidence>
<dbReference type="EMBL" id="JAYFSJ010000009">
    <property type="protein sequence ID" value="MEN7431939.1"/>
    <property type="molecule type" value="Genomic_DNA"/>
</dbReference>
<accession>A0ABV0CPG4</accession>
<evidence type="ECO:0000256" key="4">
    <source>
        <dbReference type="SAM" id="Coils"/>
    </source>
</evidence>
<name>A0ABV0CPG4_9NEIS</name>